<keyword evidence="4" id="KW-1133">Transmembrane helix</keyword>
<comment type="caution">
    <text evidence="6">The sequence shown here is derived from an EMBL/GenBank/DDBJ whole genome shotgun (WGS) entry which is preliminary data.</text>
</comment>
<feature type="domain" description="FAD-dependent oxidoreductase 2 FAD-binding" evidence="5">
    <location>
        <begin position="12"/>
        <end position="141"/>
    </location>
</feature>
<dbReference type="Pfam" id="PF00890">
    <property type="entry name" value="FAD_binding_2"/>
    <property type="match status" value="2"/>
</dbReference>
<dbReference type="PIRSF" id="PIRSF000141">
    <property type="entry name" value="Anaerobic_G3P_dh"/>
    <property type="match status" value="1"/>
</dbReference>
<accession>A0A7K3NL70</accession>
<dbReference type="SUPFAM" id="SSF51905">
    <property type="entry name" value="FAD/NAD(P)-binding domain"/>
    <property type="match status" value="1"/>
</dbReference>
<dbReference type="InterPro" id="IPR009158">
    <property type="entry name" value="G3P_DH_GlpB_su"/>
</dbReference>
<reference evidence="6 7" key="1">
    <citation type="submission" date="2020-02" db="EMBL/GenBank/DDBJ databases">
        <title>Comparative genomics of sulfur disproportionating microorganisms.</title>
        <authorList>
            <person name="Ward L.M."/>
            <person name="Bertran E."/>
            <person name="Johnston D.T."/>
        </authorList>
    </citation>
    <scope>NUCLEOTIDE SEQUENCE [LARGE SCALE GENOMIC DNA]</scope>
    <source>
        <strain evidence="6 7">DSM 3696</strain>
    </source>
</reference>
<keyword evidence="4" id="KW-0472">Membrane</keyword>
<keyword evidence="2" id="KW-0288">FMN</keyword>
<evidence type="ECO:0000313" key="7">
    <source>
        <dbReference type="Proteomes" id="UP000469724"/>
    </source>
</evidence>
<feature type="domain" description="FAD-dependent oxidoreductase 2 FAD-binding" evidence="5">
    <location>
        <begin position="205"/>
        <end position="410"/>
    </location>
</feature>
<keyword evidence="7" id="KW-1185">Reference proteome</keyword>
<dbReference type="RefSeq" id="WP_163301995.1">
    <property type="nucleotide sequence ID" value="NZ_JAAGRQ010000032.1"/>
</dbReference>
<dbReference type="InterPro" id="IPR003953">
    <property type="entry name" value="FAD-dep_OxRdtase_2_FAD-bd"/>
</dbReference>
<feature type="transmembrane region" description="Helical" evidence="4">
    <location>
        <begin position="12"/>
        <end position="30"/>
    </location>
</feature>
<evidence type="ECO:0000313" key="6">
    <source>
        <dbReference type="EMBL" id="NDY56948.1"/>
    </source>
</evidence>
<dbReference type="GO" id="GO:0009331">
    <property type="term" value="C:glycerol-3-phosphate dehydrogenase (FAD) complex"/>
    <property type="evidence" value="ECO:0007669"/>
    <property type="project" value="InterPro"/>
</dbReference>
<dbReference type="NCBIfam" id="NF003725">
    <property type="entry name" value="PRK05329.2-4"/>
    <property type="match status" value="1"/>
</dbReference>
<dbReference type="Gene3D" id="3.50.50.60">
    <property type="entry name" value="FAD/NAD(P)-binding domain"/>
    <property type="match status" value="1"/>
</dbReference>
<evidence type="ECO:0000256" key="1">
    <source>
        <dbReference type="ARBA" id="ARBA00022630"/>
    </source>
</evidence>
<organism evidence="6 7">
    <name type="scientific">Desulfolutivibrio sulfodismutans</name>
    <dbReference type="NCBI Taxonomy" id="63561"/>
    <lineage>
        <taxon>Bacteria</taxon>
        <taxon>Pseudomonadati</taxon>
        <taxon>Thermodesulfobacteriota</taxon>
        <taxon>Desulfovibrionia</taxon>
        <taxon>Desulfovibrionales</taxon>
        <taxon>Desulfovibrionaceae</taxon>
        <taxon>Desulfolutivibrio</taxon>
    </lineage>
</organism>
<keyword evidence="1" id="KW-0285">Flavoprotein</keyword>
<evidence type="ECO:0000256" key="3">
    <source>
        <dbReference type="ARBA" id="ARBA00023002"/>
    </source>
</evidence>
<evidence type="ECO:0000256" key="2">
    <source>
        <dbReference type="ARBA" id="ARBA00022643"/>
    </source>
</evidence>
<keyword evidence="3" id="KW-0560">Oxidoreductase</keyword>
<dbReference type="EMBL" id="JAAGRQ010000032">
    <property type="protein sequence ID" value="NDY56948.1"/>
    <property type="molecule type" value="Genomic_DNA"/>
</dbReference>
<gene>
    <name evidence="6" type="ORF">G3N56_09365</name>
</gene>
<evidence type="ECO:0000256" key="4">
    <source>
        <dbReference type="SAM" id="Phobius"/>
    </source>
</evidence>
<dbReference type="InterPro" id="IPR036188">
    <property type="entry name" value="FAD/NAD-bd_sf"/>
</dbReference>
<dbReference type="AlphaFoldDB" id="A0A7K3NL70"/>
<dbReference type="Proteomes" id="UP000469724">
    <property type="component" value="Unassembled WGS sequence"/>
</dbReference>
<dbReference type="GO" id="GO:0004368">
    <property type="term" value="F:glycerol-3-phosphate dehydrogenase (quinone) activity"/>
    <property type="evidence" value="ECO:0007669"/>
    <property type="project" value="InterPro"/>
</dbReference>
<evidence type="ECO:0000259" key="5">
    <source>
        <dbReference type="Pfam" id="PF00890"/>
    </source>
</evidence>
<name>A0A7K3NL70_9BACT</name>
<keyword evidence="4" id="KW-0812">Transmembrane</keyword>
<sequence>MTAPTPPRHDVDLLVIGTGLAGMAAAAMAIRRGLSVALAGAPGESLFASGLLDLLAVHPIKDRRLWDDPFAALTALAADEPDHPYAKLSRPDIEAAFAAFTAFLGEIGLDYHGHDGKNAMVLTPVGTVKHTYRVPAGMWAADHGIRRTPPALIVDFEGFKGFSSAQIAQTAGVFWPGLAHVRLPFPGGRPALYPEPMALALESQKNREELARALSPHLRGREMVGFPAVLGIYRTRETLAALTGLLGMPVFEIPTIPPAVTGLRMKAAFEEAMVRMGVATFFQKLVLGVRAESGGFACDVGWNAPEAEVRARGAILATGRFFGKGLVPHRKGVIESVFGLPVVQPASRSAWHGEHMFDPAGHGINRAGLATDSRFRPLGSDGQAAFDSLYAVGSILAGHDWTRQKCGAGLALATSYAAVEDFAGRR</sequence>
<protein>
    <submittedName>
        <fullName evidence="6">Anaerobic glycerol-3-phosphate dehydrogenase subunit B</fullName>
    </submittedName>
</protein>
<proteinExistence type="predicted"/>